<sequence>MLLASDQAQLMKAEELPLYTFVEVSLGFAMYARRGYQVTSKQSLLSEPQCFNSTACKACVIIQLDVRHPCDPASHRSKDLKRTRILEMVGESSSQCCPSLRWLECATLAA</sequence>
<dbReference type="RefSeq" id="XP_013247906.1">
    <property type="nucleotide sequence ID" value="XM_013392452.1"/>
</dbReference>
<dbReference type="VEuPathDB" id="ToxoDB:EAH_00067710"/>
<proteinExistence type="predicted"/>
<name>U6GRG8_EIMAC</name>
<dbReference type="EMBL" id="HG672813">
    <property type="protein sequence ID" value="CDI82846.1"/>
    <property type="molecule type" value="Genomic_DNA"/>
</dbReference>
<gene>
    <name evidence="1" type="ORF">EAH_00067710</name>
</gene>
<organism evidence="1 2">
    <name type="scientific">Eimeria acervulina</name>
    <name type="common">Coccidian parasite</name>
    <dbReference type="NCBI Taxonomy" id="5801"/>
    <lineage>
        <taxon>Eukaryota</taxon>
        <taxon>Sar</taxon>
        <taxon>Alveolata</taxon>
        <taxon>Apicomplexa</taxon>
        <taxon>Conoidasida</taxon>
        <taxon>Coccidia</taxon>
        <taxon>Eucoccidiorida</taxon>
        <taxon>Eimeriorina</taxon>
        <taxon>Eimeriidae</taxon>
        <taxon>Eimeria</taxon>
    </lineage>
</organism>
<accession>U6GRG8</accession>
<reference evidence="1" key="1">
    <citation type="submission" date="2013-10" db="EMBL/GenBank/DDBJ databases">
        <title>Genomic analysis of the causative agents of coccidiosis in chickens.</title>
        <authorList>
            <person name="Reid A.J."/>
            <person name="Blake D."/>
            <person name="Billington K."/>
            <person name="Browne H."/>
            <person name="Dunn M."/>
            <person name="Hung S."/>
            <person name="Kawahara F."/>
            <person name="Miranda-Saavedra D."/>
            <person name="Mourier T."/>
            <person name="Nagra H."/>
            <person name="Otto T.D."/>
            <person name="Rawlings N."/>
            <person name="Sanchez A."/>
            <person name="Sanders M."/>
            <person name="Subramaniam C."/>
            <person name="Tay Y."/>
            <person name="Dear P."/>
            <person name="Doerig C."/>
            <person name="Gruber A."/>
            <person name="Parkinson J."/>
            <person name="Shirley M."/>
            <person name="Wan K.L."/>
            <person name="Berriman M."/>
            <person name="Tomley F."/>
            <person name="Pain A."/>
        </authorList>
    </citation>
    <scope>NUCLEOTIDE SEQUENCE</scope>
    <source>
        <strain evidence="1">Houghton</strain>
    </source>
</reference>
<protein>
    <submittedName>
        <fullName evidence="1">Uncharacterized protein</fullName>
    </submittedName>
</protein>
<dbReference type="Proteomes" id="UP000018050">
    <property type="component" value="Unassembled WGS sequence"/>
</dbReference>
<keyword evidence="2" id="KW-1185">Reference proteome</keyword>
<feature type="non-terminal residue" evidence="1">
    <location>
        <position position="110"/>
    </location>
</feature>
<evidence type="ECO:0000313" key="2">
    <source>
        <dbReference type="Proteomes" id="UP000018050"/>
    </source>
</evidence>
<reference evidence="1" key="2">
    <citation type="submission" date="2013-10" db="EMBL/GenBank/DDBJ databases">
        <authorList>
            <person name="Aslett M."/>
        </authorList>
    </citation>
    <scope>NUCLEOTIDE SEQUENCE</scope>
    <source>
        <strain evidence="1">Houghton</strain>
    </source>
</reference>
<dbReference type="GeneID" id="25274841"/>
<evidence type="ECO:0000313" key="1">
    <source>
        <dbReference type="EMBL" id="CDI82846.1"/>
    </source>
</evidence>
<dbReference type="AlphaFoldDB" id="U6GRG8"/>